<protein>
    <recommendedName>
        <fullName evidence="1">Cyclic nucleotide-binding domain-containing protein</fullName>
    </recommendedName>
</protein>
<feature type="domain" description="Cyclic nucleotide-binding" evidence="1">
    <location>
        <begin position="32"/>
        <end position="131"/>
    </location>
</feature>
<dbReference type="PROSITE" id="PS00889">
    <property type="entry name" value="CNMP_BINDING_2"/>
    <property type="match status" value="1"/>
</dbReference>
<dbReference type="AlphaFoldDB" id="A0A512AIT0"/>
<dbReference type="SUPFAM" id="SSF51206">
    <property type="entry name" value="cAMP-binding domain-like"/>
    <property type="match status" value="2"/>
</dbReference>
<reference evidence="2 3" key="1">
    <citation type="submission" date="2019-07" db="EMBL/GenBank/DDBJ databases">
        <title>Whole genome shotgun sequence of Novosphingobium sediminis NBRC 106119.</title>
        <authorList>
            <person name="Hosoyama A."/>
            <person name="Uohara A."/>
            <person name="Ohji S."/>
            <person name="Ichikawa N."/>
        </authorList>
    </citation>
    <scope>NUCLEOTIDE SEQUENCE [LARGE SCALE GENOMIC DNA]</scope>
    <source>
        <strain evidence="2 3">NBRC 106119</strain>
    </source>
</reference>
<dbReference type="GO" id="GO:0005829">
    <property type="term" value="C:cytosol"/>
    <property type="evidence" value="ECO:0007669"/>
    <property type="project" value="TreeGrafter"/>
</dbReference>
<gene>
    <name evidence="2" type="ORF">NSE01_13650</name>
</gene>
<dbReference type="InterPro" id="IPR018490">
    <property type="entry name" value="cNMP-bd_dom_sf"/>
</dbReference>
<evidence type="ECO:0000313" key="3">
    <source>
        <dbReference type="Proteomes" id="UP000321464"/>
    </source>
</evidence>
<dbReference type="InterPro" id="IPR018488">
    <property type="entry name" value="cNMP-bd_CS"/>
</dbReference>
<dbReference type="SMART" id="SM00100">
    <property type="entry name" value="cNMP"/>
    <property type="match status" value="2"/>
</dbReference>
<accession>A0A512AIT0</accession>
<dbReference type="PROSITE" id="PS50042">
    <property type="entry name" value="CNMP_BINDING_3"/>
    <property type="match status" value="1"/>
</dbReference>
<dbReference type="CDD" id="cd00038">
    <property type="entry name" value="CAP_ED"/>
    <property type="match status" value="2"/>
</dbReference>
<dbReference type="Gene3D" id="2.60.120.10">
    <property type="entry name" value="Jelly Rolls"/>
    <property type="match status" value="2"/>
</dbReference>
<dbReference type="EMBL" id="BJYR01000009">
    <property type="protein sequence ID" value="GEN99532.1"/>
    <property type="molecule type" value="Genomic_DNA"/>
</dbReference>
<comment type="caution">
    <text evidence="2">The sequence shown here is derived from an EMBL/GenBank/DDBJ whole genome shotgun (WGS) entry which is preliminary data.</text>
</comment>
<organism evidence="2 3">
    <name type="scientific">Novosphingobium sediminis</name>
    <dbReference type="NCBI Taxonomy" id="707214"/>
    <lineage>
        <taxon>Bacteria</taxon>
        <taxon>Pseudomonadati</taxon>
        <taxon>Pseudomonadota</taxon>
        <taxon>Alphaproteobacteria</taxon>
        <taxon>Sphingomonadales</taxon>
        <taxon>Sphingomonadaceae</taxon>
        <taxon>Novosphingobium</taxon>
    </lineage>
</organism>
<dbReference type="InterPro" id="IPR014710">
    <property type="entry name" value="RmlC-like_jellyroll"/>
</dbReference>
<evidence type="ECO:0000259" key="1">
    <source>
        <dbReference type="PROSITE" id="PS50042"/>
    </source>
</evidence>
<dbReference type="GO" id="GO:0003700">
    <property type="term" value="F:DNA-binding transcription factor activity"/>
    <property type="evidence" value="ECO:0007669"/>
    <property type="project" value="TreeGrafter"/>
</dbReference>
<name>A0A512AIT0_9SPHN</name>
<keyword evidence="3" id="KW-1185">Reference proteome</keyword>
<dbReference type="InterPro" id="IPR050397">
    <property type="entry name" value="Env_Response_Regulators"/>
</dbReference>
<sequence length="348" mass="35617">MVGLFQRSSMVESVMRLQQAGAPVVIGRSLALDPAAMDELSRAGDPFALEKGDLLFRQGGPADAAYLLTEGALQVATRIPGDELTAISTVMPGDVVGEFALLDDRPRSASVRAVEPSAGLRIPRVRIQALVADGWPPALALFAAVCRLMAGRIRQGVERIADAADFEPSALRRFGAGPPPGAVEAGDLAALIAGVPRLAEWTAHAGGIAGIAAWQHVAKGGAVLVPGAAPGAIRVVLRGALRAGIMREGGIEPIAIHGPGEIAGLIAALDGAGEPLAIEAAEETLMLAIPAARLAALATDPAPLARALMAVIGRQLVLEHVRANRHLGRITALERFNAAGEASACAAS</sequence>
<dbReference type="InterPro" id="IPR000595">
    <property type="entry name" value="cNMP-bd_dom"/>
</dbReference>
<dbReference type="Pfam" id="PF00027">
    <property type="entry name" value="cNMP_binding"/>
    <property type="match status" value="2"/>
</dbReference>
<dbReference type="RefSeq" id="WP_147158876.1">
    <property type="nucleotide sequence ID" value="NZ_BJYR01000009.1"/>
</dbReference>
<evidence type="ECO:0000313" key="2">
    <source>
        <dbReference type="EMBL" id="GEN99532.1"/>
    </source>
</evidence>
<dbReference type="PANTHER" id="PTHR24567">
    <property type="entry name" value="CRP FAMILY TRANSCRIPTIONAL REGULATORY PROTEIN"/>
    <property type="match status" value="1"/>
</dbReference>
<dbReference type="PANTHER" id="PTHR24567:SF74">
    <property type="entry name" value="HTH-TYPE TRANSCRIPTIONAL REGULATOR ARCR"/>
    <property type="match status" value="1"/>
</dbReference>
<proteinExistence type="predicted"/>
<dbReference type="OrthoDB" id="5290098at2"/>
<dbReference type="Proteomes" id="UP000321464">
    <property type="component" value="Unassembled WGS sequence"/>
</dbReference>